<keyword evidence="1" id="KW-1133">Transmembrane helix</keyword>
<gene>
    <name evidence="2" type="primary">spoIIIAB</name>
    <name evidence="2" type="ORF">DL897_00535</name>
</gene>
<dbReference type="EMBL" id="QJKK01000001">
    <property type="protein sequence ID" value="RAL26573.1"/>
    <property type="molecule type" value="Genomic_DNA"/>
</dbReference>
<dbReference type="InterPro" id="IPR014198">
    <property type="entry name" value="Spore_III_AB"/>
</dbReference>
<organism evidence="2 3">
    <name type="scientific">Thermoflavimicrobium daqui</name>
    <dbReference type="NCBI Taxonomy" id="2137476"/>
    <lineage>
        <taxon>Bacteria</taxon>
        <taxon>Bacillati</taxon>
        <taxon>Bacillota</taxon>
        <taxon>Bacilli</taxon>
        <taxon>Bacillales</taxon>
        <taxon>Thermoactinomycetaceae</taxon>
        <taxon>Thermoflavimicrobium</taxon>
    </lineage>
</organism>
<dbReference type="OrthoDB" id="1957909at2"/>
<accession>A0A364K8F4</accession>
<feature type="transmembrane region" description="Helical" evidence="1">
    <location>
        <begin position="155"/>
        <end position="171"/>
    </location>
</feature>
<dbReference type="PIRSF" id="PIRSF021435">
    <property type="entry name" value="SpoIIIAB"/>
    <property type="match status" value="1"/>
</dbReference>
<keyword evidence="1" id="KW-0812">Transmembrane</keyword>
<evidence type="ECO:0000256" key="1">
    <source>
        <dbReference type="SAM" id="Phobius"/>
    </source>
</evidence>
<sequence>MIKLMGACLVFLAATWAGFFLARSYRERPRHIRQLRSALSLLETEIGYGTRPLIQACEQISLRVDGVIATIFRQCAENLKQMDGASTYECFRQAIEEQWPKTAMKKPEKQVFLQFSQTLGVSDRQDQLQHVAMAQANLDVEERKARDEQVQYEKMYRTVGILCGVFIIILLY</sequence>
<name>A0A364K8F4_9BACL</name>
<dbReference type="AlphaFoldDB" id="A0A364K8F4"/>
<comment type="caution">
    <text evidence="2">The sequence shown here is derived from an EMBL/GenBank/DDBJ whole genome shotgun (WGS) entry which is preliminary data.</text>
</comment>
<dbReference type="Proteomes" id="UP000251213">
    <property type="component" value="Unassembled WGS sequence"/>
</dbReference>
<dbReference type="NCBIfam" id="TIGR02833">
    <property type="entry name" value="spore_III_AB"/>
    <property type="match status" value="1"/>
</dbReference>
<reference evidence="2 3" key="1">
    <citation type="submission" date="2018-06" db="EMBL/GenBank/DDBJ databases">
        <title>Thermoflavimicrobium daqus sp. nov., a thermophilic microbe isolated from Moutai-flavour Daqu.</title>
        <authorList>
            <person name="Wang X."/>
            <person name="Zhou H."/>
        </authorList>
    </citation>
    <scope>NUCLEOTIDE SEQUENCE [LARGE SCALE GENOMIC DNA]</scope>
    <source>
        <strain evidence="2 3">FBKL4.011</strain>
    </source>
</reference>
<dbReference type="Pfam" id="PF09548">
    <property type="entry name" value="Spore_III_AB"/>
    <property type="match status" value="1"/>
</dbReference>
<reference evidence="2 3" key="2">
    <citation type="submission" date="2018-06" db="EMBL/GenBank/DDBJ databases">
        <authorList>
            <person name="Zhirakovskaya E."/>
        </authorList>
    </citation>
    <scope>NUCLEOTIDE SEQUENCE [LARGE SCALE GENOMIC DNA]</scope>
    <source>
        <strain evidence="2 3">FBKL4.011</strain>
    </source>
</reference>
<evidence type="ECO:0000313" key="3">
    <source>
        <dbReference type="Proteomes" id="UP000251213"/>
    </source>
</evidence>
<protein>
    <submittedName>
        <fullName evidence="2">Stage III sporulation protein AB</fullName>
    </submittedName>
</protein>
<evidence type="ECO:0000313" key="2">
    <source>
        <dbReference type="EMBL" id="RAL26573.1"/>
    </source>
</evidence>
<keyword evidence="1" id="KW-0472">Membrane</keyword>
<keyword evidence="3" id="KW-1185">Reference proteome</keyword>
<proteinExistence type="predicted"/>
<dbReference type="RefSeq" id="WP_113657178.1">
    <property type="nucleotide sequence ID" value="NZ_KZ845663.1"/>
</dbReference>